<dbReference type="InterPro" id="IPR003598">
    <property type="entry name" value="Ig_sub2"/>
</dbReference>
<dbReference type="Pfam" id="PF13927">
    <property type="entry name" value="Ig_3"/>
    <property type="match status" value="1"/>
</dbReference>
<dbReference type="GO" id="GO:0050808">
    <property type="term" value="P:synapse organization"/>
    <property type="evidence" value="ECO:0007669"/>
    <property type="project" value="TreeGrafter"/>
</dbReference>
<accession>A0A3R7SHK1</accession>
<evidence type="ECO:0000256" key="1">
    <source>
        <dbReference type="SAM" id="MobiDB-lite"/>
    </source>
</evidence>
<proteinExistence type="predicted"/>
<name>A0A3R7SHK1_PENVA</name>
<feature type="domain" description="Ig-like" evidence="2">
    <location>
        <begin position="63"/>
        <end position="146"/>
    </location>
</feature>
<dbReference type="SUPFAM" id="SSF48726">
    <property type="entry name" value="Immunoglobulin"/>
    <property type="match status" value="1"/>
</dbReference>
<dbReference type="GO" id="GO:0032589">
    <property type="term" value="C:neuron projection membrane"/>
    <property type="evidence" value="ECO:0007669"/>
    <property type="project" value="TreeGrafter"/>
</dbReference>
<evidence type="ECO:0000259" key="2">
    <source>
        <dbReference type="PROSITE" id="PS50835"/>
    </source>
</evidence>
<reference evidence="3 4" key="1">
    <citation type="submission" date="2018-04" db="EMBL/GenBank/DDBJ databases">
        <authorList>
            <person name="Zhang X."/>
            <person name="Yuan J."/>
            <person name="Li F."/>
            <person name="Xiang J."/>
        </authorList>
    </citation>
    <scope>NUCLEOTIDE SEQUENCE [LARGE SCALE GENOMIC DNA]</scope>
    <source>
        <tissue evidence="3">Muscle</tissue>
    </source>
</reference>
<dbReference type="OrthoDB" id="10031887at2759"/>
<dbReference type="InterPro" id="IPR036179">
    <property type="entry name" value="Ig-like_dom_sf"/>
</dbReference>
<dbReference type="Gene3D" id="2.60.40.10">
    <property type="entry name" value="Immunoglobulins"/>
    <property type="match status" value="1"/>
</dbReference>
<dbReference type="SMART" id="SM00408">
    <property type="entry name" value="IGc2"/>
    <property type="match status" value="1"/>
</dbReference>
<evidence type="ECO:0000313" key="3">
    <source>
        <dbReference type="EMBL" id="ROT61566.1"/>
    </source>
</evidence>
<dbReference type="SMART" id="SM00409">
    <property type="entry name" value="IG"/>
    <property type="match status" value="1"/>
</dbReference>
<dbReference type="PANTHER" id="PTHR23279">
    <property type="entry name" value="DEFECTIVE PROBOSCIS EXTENSION RESPONSE DPR -RELATED"/>
    <property type="match status" value="1"/>
</dbReference>
<feature type="region of interest" description="Disordered" evidence="1">
    <location>
        <begin position="330"/>
        <end position="357"/>
    </location>
</feature>
<reference evidence="3 4" key="2">
    <citation type="submission" date="2019-01" db="EMBL/GenBank/DDBJ databases">
        <title>The decoding of complex shrimp genome reveals the adaptation for benthos swimmer, frequently molting mechanism and breeding impact on genome.</title>
        <authorList>
            <person name="Sun Y."/>
            <person name="Gao Y."/>
            <person name="Yu Y."/>
        </authorList>
    </citation>
    <scope>NUCLEOTIDE SEQUENCE [LARGE SCALE GENOMIC DNA]</scope>
    <source>
        <tissue evidence="3">Muscle</tissue>
    </source>
</reference>
<sequence length="357" mass="39412">MSLQPRLSRCAIFYNSPRFGAPSSGALRDETTCLIPFLAETAWYSTGNREIVSQFVNLNVIVPEAFILGNSEYHVETGSPINLYCIIEQTPIPPHVVYWKHNDRLLNYDTERGGVSVTIEHGAKTSSRLVISGATTKDEGNYTCEAPKTLPAYVYVFTLRPPACLCKALSLASSVASSSFQPLWASLAPPPPPYLTLSPTLPPFFLLPSSLSHPPFRPHSDAHNILTHAYSLTPSDTHKDTQELFRFPLPSTTTHVVLRTPHHMPRYPLLFSPALISTYPCIPQLPHITPPSLTPPHVTLPLTPPHISLLLLLPITLSLPPHISLPPTPRTYPSLPQFPQPHLPPPPKEIFTLPTAK</sequence>
<organism evidence="3 4">
    <name type="scientific">Penaeus vannamei</name>
    <name type="common">Whiteleg shrimp</name>
    <name type="synonym">Litopenaeus vannamei</name>
    <dbReference type="NCBI Taxonomy" id="6689"/>
    <lineage>
        <taxon>Eukaryota</taxon>
        <taxon>Metazoa</taxon>
        <taxon>Ecdysozoa</taxon>
        <taxon>Arthropoda</taxon>
        <taxon>Crustacea</taxon>
        <taxon>Multicrustacea</taxon>
        <taxon>Malacostraca</taxon>
        <taxon>Eumalacostraca</taxon>
        <taxon>Eucarida</taxon>
        <taxon>Decapoda</taxon>
        <taxon>Dendrobranchiata</taxon>
        <taxon>Penaeoidea</taxon>
        <taxon>Penaeidae</taxon>
        <taxon>Penaeus</taxon>
    </lineage>
</organism>
<protein>
    <submittedName>
        <fullName evidence="3">Putative lachesin-like</fullName>
    </submittedName>
</protein>
<evidence type="ECO:0000313" key="4">
    <source>
        <dbReference type="Proteomes" id="UP000283509"/>
    </source>
</evidence>
<dbReference type="InterPro" id="IPR037448">
    <property type="entry name" value="Zig-8"/>
</dbReference>
<comment type="caution">
    <text evidence="3">The sequence shown here is derived from an EMBL/GenBank/DDBJ whole genome shotgun (WGS) entry which is preliminary data.</text>
</comment>
<dbReference type="PROSITE" id="PS50835">
    <property type="entry name" value="IG_LIKE"/>
    <property type="match status" value="1"/>
</dbReference>
<gene>
    <name evidence="3" type="ORF">C7M84_020639</name>
</gene>
<dbReference type="EMBL" id="QCYY01004102">
    <property type="protein sequence ID" value="ROT61566.1"/>
    <property type="molecule type" value="Genomic_DNA"/>
</dbReference>
<dbReference type="Proteomes" id="UP000283509">
    <property type="component" value="Unassembled WGS sequence"/>
</dbReference>
<dbReference type="AlphaFoldDB" id="A0A3R7SHK1"/>
<keyword evidence="4" id="KW-1185">Reference proteome</keyword>
<dbReference type="PANTHER" id="PTHR23279:SF45">
    <property type="entry name" value="DEFECTIVE PROBOSCIS EXTENSION RESPONSE 12, ISOFORM C"/>
    <property type="match status" value="1"/>
</dbReference>
<feature type="compositionally biased region" description="Pro residues" evidence="1">
    <location>
        <begin position="330"/>
        <end position="348"/>
    </location>
</feature>
<dbReference type="InterPro" id="IPR003599">
    <property type="entry name" value="Ig_sub"/>
</dbReference>
<dbReference type="InterPro" id="IPR007110">
    <property type="entry name" value="Ig-like_dom"/>
</dbReference>
<dbReference type="InterPro" id="IPR013783">
    <property type="entry name" value="Ig-like_fold"/>
</dbReference>